<evidence type="ECO:0000313" key="9">
    <source>
        <dbReference type="Proteomes" id="UP000694621"/>
    </source>
</evidence>
<dbReference type="InterPro" id="IPR003130">
    <property type="entry name" value="GED"/>
</dbReference>
<dbReference type="GO" id="GO:0016185">
    <property type="term" value="P:synaptic vesicle budding from presynaptic endocytic zone membrane"/>
    <property type="evidence" value="ECO:0007669"/>
    <property type="project" value="TreeGrafter"/>
</dbReference>
<dbReference type="GO" id="GO:0008017">
    <property type="term" value="F:microtubule binding"/>
    <property type="evidence" value="ECO:0007669"/>
    <property type="project" value="TreeGrafter"/>
</dbReference>
<dbReference type="InterPro" id="IPR001401">
    <property type="entry name" value="Dynamin_GTPase"/>
</dbReference>
<dbReference type="SMART" id="SM00053">
    <property type="entry name" value="DYNc"/>
    <property type="match status" value="1"/>
</dbReference>
<dbReference type="PANTHER" id="PTHR11566">
    <property type="entry name" value="DYNAMIN"/>
    <property type="match status" value="1"/>
</dbReference>
<dbReference type="PROSITE" id="PS51388">
    <property type="entry name" value="GED"/>
    <property type="match status" value="1"/>
</dbReference>
<organism evidence="8 9">
    <name type="scientific">Astyanax mexicanus</name>
    <name type="common">Blind cave fish</name>
    <name type="synonym">Astyanax fasciatus mexicanus</name>
    <dbReference type="NCBI Taxonomy" id="7994"/>
    <lineage>
        <taxon>Eukaryota</taxon>
        <taxon>Metazoa</taxon>
        <taxon>Chordata</taxon>
        <taxon>Craniata</taxon>
        <taxon>Vertebrata</taxon>
        <taxon>Euteleostomi</taxon>
        <taxon>Actinopterygii</taxon>
        <taxon>Neopterygii</taxon>
        <taxon>Teleostei</taxon>
        <taxon>Ostariophysi</taxon>
        <taxon>Characiformes</taxon>
        <taxon>Characoidei</taxon>
        <taxon>Acestrorhamphidae</taxon>
        <taxon>Acestrorhamphinae</taxon>
        <taxon>Astyanax</taxon>
    </lineage>
</organism>
<dbReference type="InterPro" id="IPR030381">
    <property type="entry name" value="G_DYNAMIN_dom"/>
</dbReference>
<accession>A0A8B9GLU3</accession>
<reference evidence="8" key="1">
    <citation type="submission" date="2025-08" db="UniProtKB">
        <authorList>
            <consortium name="Ensembl"/>
        </authorList>
    </citation>
    <scope>IDENTIFICATION</scope>
</reference>
<dbReference type="SUPFAM" id="SSF52540">
    <property type="entry name" value="P-loop containing nucleoside triphosphate hydrolases"/>
    <property type="match status" value="1"/>
</dbReference>
<proteinExistence type="inferred from homology"/>
<dbReference type="InterPro" id="IPR027417">
    <property type="entry name" value="P-loop_NTPase"/>
</dbReference>
<dbReference type="GO" id="GO:0005634">
    <property type="term" value="C:nucleus"/>
    <property type="evidence" value="ECO:0007669"/>
    <property type="project" value="TreeGrafter"/>
</dbReference>
<sequence>SFFFHASWHHVLLHQSYTLLLDNFIPLLLVQKFKQFNSKKLEEISNSLNQQYEEKVRPCIDLVDSLRSLGVEKDLSLPAIAVIGDQSSGKSSVLEALSGVALPRGTGIVTRCPLVLKLKRVETGVAWSGHISYQKKERVLSKPEDVGTAVSDAQNALAGNGKGISHDMITLEIKSSKVPDLTLIDLPGIARVATGDQPVDIEKQIKDLIEKFIKRQETISLVVVPANIDIATTEALKMASKVDPNGLRTLGILTKPDLVDKGAEDTVVSTVNNQVITLKKGYMMVKCRGQQDINANLSLAKALQKERDFFEQHPHFRPLLEDGRATVPLLAERLTKELVEHIGRSLPHLKQQIDLKLEVTEKKLKQLGDGVPQDENEKKSFLIQKINGFNQILTDVMRAEEDTSSGTKVFTKIRAEFTNWKSQLDKKTTTFEENLRDEVEEYSRVRRGKELPGFVNYRTFENIARKHIKELEEPALQLLTDVTEIVHSCLNKIANTHFEAYSNLLRAAKGPIEDLHEEEYEKAKEKIKSQFRMEKLVYSQDSLYSSKLESVKSKPEPKRFGFSYPMSADVREMAQHLSAYFVITTERLANQVPLIVQYHVLHWYISHLQTAMLAMIGEKNAVKLIEEDSDVARRRKTACERMDRLRQARQVLSKFVLSAS</sequence>
<dbReference type="SMART" id="SM00302">
    <property type="entry name" value="GED"/>
    <property type="match status" value="1"/>
</dbReference>
<dbReference type="InterPro" id="IPR045063">
    <property type="entry name" value="Dynamin_N"/>
</dbReference>
<dbReference type="PROSITE" id="PS00410">
    <property type="entry name" value="G_DYNAMIN_1"/>
    <property type="match status" value="1"/>
</dbReference>
<dbReference type="Gene3D" id="3.40.50.300">
    <property type="entry name" value="P-loop containing nucleotide triphosphate hydrolases"/>
    <property type="match status" value="1"/>
</dbReference>
<dbReference type="GO" id="GO:0005886">
    <property type="term" value="C:plasma membrane"/>
    <property type="evidence" value="ECO:0007669"/>
    <property type="project" value="TreeGrafter"/>
</dbReference>
<feature type="domain" description="Dynamin-type G" evidence="7">
    <location>
        <begin position="74"/>
        <end position="347"/>
    </location>
</feature>
<evidence type="ECO:0000256" key="3">
    <source>
        <dbReference type="ARBA" id="ARBA00022741"/>
    </source>
</evidence>
<dbReference type="Proteomes" id="UP000694621">
    <property type="component" value="Unplaced"/>
</dbReference>
<dbReference type="InterPro" id="IPR022812">
    <property type="entry name" value="Dynamin"/>
</dbReference>
<dbReference type="GO" id="GO:0005525">
    <property type="term" value="F:GTP binding"/>
    <property type="evidence" value="ECO:0007669"/>
    <property type="project" value="UniProtKB-KW"/>
</dbReference>
<evidence type="ECO:0000256" key="1">
    <source>
        <dbReference type="ARBA" id="ARBA00004496"/>
    </source>
</evidence>
<evidence type="ECO:0000259" key="6">
    <source>
        <dbReference type="PROSITE" id="PS51388"/>
    </source>
</evidence>
<evidence type="ECO:0000313" key="8">
    <source>
        <dbReference type="Ensembl" id="ENSAMXP00005000162.1"/>
    </source>
</evidence>
<dbReference type="FunFam" id="1.20.120.1240:FF:000007">
    <property type="entry name" value="Interferon-induced GTP-binding protein Mx1"/>
    <property type="match status" value="1"/>
</dbReference>
<dbReference type="GO" id="GO:0051607">
    <property type="term" value="P:defense response to virus"/>
    <property type="evidence" value="ECO:0007669"/>
    <property type="project" value="TreeGrafter"/>
</dbReference>
<comment type="similarity">
    <text evidence="5">Belongs to the TRAFAC class dynamin-like GTPase superfamily. Dynamin/Fzo/YdjA family.</text>
</comment>
<feature type="domain" description="GED" evidence="6">
    <location>
        <begin position="570"/>
        <end position="660"/>
    </location>
</feature>
<dbReference type="GO" id="GO:0005874">
    <property type="term" value="C:microtubule"/>
    <property type="evidence" value="ECO:0007669"/>
    <property type="project" value="TreeGrafter"/>
</dbReference>
<name>A0A8B9GLU3_ASTMX</name>
<dbReference type="Ensembl" id="ENSAMXT00005000176.1">
    <property type="protein sequence ID" value="ENSAMXP00005000162.1"/>
    <property type="gene ID" value="ENSAMXG00005000082.1"/>
</dbReference>
<dbReference type="Pfam" id="PF00350">
    <property type="entry name" value="Dynamin_N"/>
    <property type="match status" value="1"/>
</dbReference>
<evidence type="ECO:0000256" key="2">
    <source>
        <dbReference type="ARBA" id="ARBA00022490"/>
    </source>
</evidence>
<dbReference type="GO" id="GO:0003924">
    <property type="term" value="F:GTPase activity"/>
    <property type="evidence" value="ECO:0007669"/>
    <property type="project" value="InterPro"/>
</dbReference>
<dbReference type="FunFam" id="3.40.50.300:FF:000621">
    <property type="entry name" value="Interferon-induced GTP-binding protein Mx1"/>
    <property type="match status" value="1"/>
</dbReference>
<evidence type="ECO:0000256" key="5">
    <source>
        <dbReference type="RuleBase" id="RU003932"/>
    </source>
</evidence>
<dbReference type="PANTHER" id="PTHR11566:SF199">
    <property type="entry name" value="INTERFERON-INDUCED GTP-BINDING PROTEIN MXC-RELATED"/>
    <property type="match status" value="1"/>
</dbReference>
<dbReference type="PROSITE" id="PS51718">
    <property type="entry name" value="G_DYNAMIN_2"/>
    <property type="match status" value="1"/>
</dbReference>
<dbReference type="Pfam" id="PF02212">
    <property type="entry name" value="GED"/>
    <property type="match status" value="1"/>
</dbReference>
<dbReference type="InterPro" id="IPR000375">
    <property type="entry name" value="Dynamin_stalk"/>
</dbReference>
<dbReference type="GO" id="GO:0005737">
    <property type="term" value="C:cytoplasm"/>
    <property type="evidence" value="ECO:0007669"/>
    <property type="project" value="UniProtKB-SubCell"/>
</dbReference>
<keyword evidence="4 5" id="KW-0342">GTP-binding</keyword>
<evidence type="ECO:0000259" key="7">
    <source>
        <dbReference type="PROSITE" id="PS51718"/>
    </source>
</evidence>
<keyword evidence="3 5" id="KW-0547">Nucleotide-binding</keyword>
<dbReference type="GO" id="GO:0098793">
    <property type="term" value="C:presynapse"/>
    <property type="evidence" value="ECO:0007669"/>
    <property type="project" value="GOC"/>
</dbReference>
<dbReference type="CDD" id="cd08771">
    <property type="entry name" value="DLP_1"/>
    <property type="match status" value="1"/>
</dbReference>
<dbReference type="InterPro" id="IPR020850">
    <property type="entry name" value="GED_dom"/>
</dbReference>
<protein>
    <submittedName>
        <fullName evidence="8">Interferon-induced GTP-binding protein Mx-like</fullName>
    </submittedName>
</protein>
<dbReference type="AlphaFoldDB" id="A0A8B9GLU3"/>
<evidence type="ECO:0000256" key="4">
    <source>
        <dbReference type="ARBA" id="ARBA00023134"/>
    </source>
</evidence>
<comment type="subcellular location">
    <subcellularLocation>
        <location evidence="1">Cytoplasm</location>
    </subcellularLocation>
</comment>
<dbReference type="PRINTS" id="PR00195">
    <property type="entry name" value="DYNAMIN"/>
</dbReference>
<dbReference type="InterPro" id="IPR019762">
    <property type="entry name" value="Dynamin_GTPase_CS"/>
</dbReference>
<keyword evidence="2" id="KW-0963">Cytoplasm</keyword>
<dbReference type="Gene3D" id="1.20.120.1240">
    <property type="entry name" value="Dynamin, middle domain"/>
    <property type="match status" value="1"/>
</dbReference>
<dbReference type="GO" id="GO:0031623">
    <property type="term" value="P:receptor internalization"/>
    <property type="evidence" value="ECO:0007669"/>
    <property type="project" value="TreeGrafter"/>
</dbReference>
<dbReference type="Pfam" id="PF01031">
    <property type="entry name" value="Dynamin_M"/>
    <property type="match status" value="1"/>
</dbReference>